<protein>
    <submittedName>
        <fullName evidence="1">Uncharacterized protein</fullName>
    </submittedName>
</protein>
<dbReference type="EMBL" id="SRLO01000077">
    <property type="protein sequence ID" value="TNN78056.1"/>
    <property type="molecule type" value="Genomic_DNA"/>
</dbReference>
<sequence length="101" mass="11592">MIGILDDMAHSSLFVLMSTAVEVQRGRLSPNLRTHDTWYEQQNKTGINYYKASARAAALIRGLYMWQHNGVTVDVQDRRALFHRRRDGMCETVVGAGRRRV</sequence>
<comment type="caution">
    <text evidence="1">The sequence shown here is derived from an EMBL/GenBank/DDBJ whole genome shotgun (WGS) entry which is preliminary data.</text>
</comment>
<organism evidence="1 2">
    <name type="scientific">Liparis tanakae</name>
    <name type="common">Tanaka's snailfish</name>
    <dbReference type="NCBI Taxonomy" id="230148"/>
    <lineage>
        <taxon>Eukaryota</taxon>
        <taxon>Metazoa</taxon>
        <taxon>Chordata</taxon>
        <taxon>Craniata</taxon>
        <taxon>Vertebrata</taxon>
        <taxon>Euteleostomi</taxon>
        <taxon>Actinopterygii</taxon>
        <taxon>Neopterygii</taxon>
        <taxon>Teleostei</taxon>
        <taxon>Neoteleostei</taxon>
        <taxon>Acanthomorphata</taxon>
        <taxon>Eupercaria</taxon>
        <taxon>Perciformes</taxon>
        <taxon>Cottioidei</taxon>
        <taxon>Cottales</taxon>
        <taxon>Liparidae</taxon>
        <taxon>Liparis</taxon>
    </lineage>
</organism>
<name>A0A4Z2IJK2_9TELE</name>
<proteinExistence type="predicted"/>
<reference evidence="1 2" key="1">
    <citation type="submission" date="2019-03" db="EMBL/GenBank/DDBJ databases">
        <title>First draft genome of Liparis tanakae, snailfish: a comprehensive survey of snailfish specific genes.</title>
        <authorList>
            <person name="Kim W."/>
            <person name="Song I."/>
            <person name="Jeong J.-H."/>
            <person name="Kim D."/>
            <person name="Kim S."/>
            <person name="Ryu S."/>
            <person name="Song J.Y."/>
            <person name="Lee S.K."/>
        </authorList>
    </citation>
    <scope>NUCLEOTIDE SEQUENCE [LARGE SCALE GENOMIC DNA]</scope>
    <source>
        <tissue evidence="1">Muscle</tissue>
    </source>
</reference>
<gene>
    <name evidence="1" type="ORF">EYF80_011810</name>
</gene>
<accession>A0A4Z2IJK2</accession>
<dbReference type="AlphaFoldDB" id="A0A4Z2IJK2"/>
<keyword evidence="2" id="KW-1185">Reference proteome</keyword>
<evidence type="ECO:0000313" key="1">
    <source>
        <dbReference type="EMBL" id="TNN78056.1"/>
    </source>
</evidence>
<dbReference type="Proteomes" id="UP000314294">
    <property type="component" value="Unassembled WGS sequence"/>
</dbReference>
<evidence type="ECO:0000313" key="2">
    <source>
        <dbReference type="Proteomes" id="UP000314294"/>
    </source>
</evidence>